<dbReference type="InterPro" id="IPR044880">
    <property type="entry name" value="NCX_ion-bd_dom_sf"/>
</dbReference>
<gene>
    <name evidence="2" type="ORF">SAMN05660330_01134</name>
</gene>
<feature type="transmembrane region" description="Helical" evidence="1">
    <location>
        <begin position="155"/>
        <end position="171"/>
    </location>
</feature>
<feature type="transmembrane region" description="Helical" evidence="1">
    <location>
        <begin position="251"/>
        <end position="278"/>
    </location>
</feature>
<proteinExistence type="predicted"/>
<keyword evidence="3" id="KW-1185">Reference proteome</keyword>
<sequence length="280" mass="30142">MKNFLKNSIEKLDLVAWLLVLCFFCGSALLFGGNLLLATVGAVGVIVAMLLIGISIEIIIESLKNTKGIGTLTGFITNGPEAVCLLVGLVAGDIIFAASTPLGSNFMNPILLLVAAIVCGQFSRLFRSNRLYTITTVSLTTFAAGGFFLLPRSFYLYWLAASVVVSSTLFYLRPMETELPLEEPHSFNPNYWFLPSIGILVVSGYYLDPIVSFAAANSLAPKGVIGFIVLATLTSWPEFKSCLGLLRRKKILAAILNITVSNITNIWLAAIGVATFLAGF</sequence>
<name>A0A1H0MPC8_9BACT</name>
<feature type="transmembrane region" description="Helical" evidence="1">
    <location>
        <begin position="106"/>
        <end position="126"/>
    </location>
</feature>
<dbReference type="OrthoDB" id="5430096at2"/>
<evidence type="ECO:0000313" key="2">
    <source>
        <dbReference type="EMBL" id="SDO82309.1"/>
    </source>
</evidence>
<accession>A0A1H0MPC8</accession>
<organism evidence="2 3">
    <name type="scientific">Desulforhopalus singaporensis</name>
    <dbReference type="NCBI Taxonomy" id="91360"/>
    <lineage>
        <taxon>Bacteria</taxon>
        <taxon>Pseudomonadati</taxon>
        <taxon>Thermodesulfobacteriota</taxon>
        <taxon>Desulfobulbia</taxon>
        <taxon>Desulfobulbales</taxon>
        <taxon>Desulfocapsaceae</taxon>
        <taxon>Desulforhopalus</taxon>
    </lineage>
</organism>
<dbReference type="RefSeq" id="WP_092220651.1">
    <property type="nucleotide sequence ID" value="NZ_FNJI01000006.1"/>
</dbReference>
<reference evidence="2 3" key="1">
    <citation type="submission" date="2016-10" db="EMBL/GenBank/DDBJ databases">
        <authorList>
            <person name="de Groot N.N."/>
        </authorList>
    </citation>
    <scope>NUCLEOTIDE SEQUENCE [LARGE SCALE GENOMIC DNA]</scope>
    <source>
        <strain evidence="2 3">DSM 12130</strain>
    </source>
</reference>
<dbReference type="AlphaFoldDB" id="A0A1H0MPC8"/>
<feature type="transmembrane region" description="Helical" evidence="1">
    <location>
        <begin position="12"/>
        <end position="31"/>
    </location>
</feature>
<feature type="transmembrane region" description="Helical" evidence="1">
    <location>
        <begin position="191"/>
        <end position="207"/>
    </location>
</feature>
<feature type="transmembrane region" description="Helical" evidence="1">
    <location>
        <begin position="81"/>
        <end position="100"/>
    </location>
</feature>
<keyword evidence="1" id="KW-0472">Membrane</keyword>
<keyword evidence="1" id="KW-0812">Transmembrane</keyword>
<feature type="transmembrane region" description="Helical" evidence="1">
    <location>
        <begin position="131"/>
        <end position="149"/>
    </location>
</feature>
<dbReference type="Proteomes" id="UP000199073">
    <property type="component" value="Unassembled WGS sequence"/>
</dbReference>
<keyword evidence="1" id="KW-1133">Transmembrane helix</keyword>
<dbReference type="EMBL" id="FNJI01000006">
    <property type="protein sequence ID" value="SDO82309.1"/>
    <property type="molecule type" value="Genomic_DNA"/>
</dbReference>
<dbReference type="STRING" id="91360.SAMN05660330_01134"/>
<protein>
    <submittedName>
        <fullName evidence="2">Cation:H+ antiporter</fullName>
    </submittedName>
</protein>
<evidence type="ECO:0000256" key="1">
    <source>
        <dbReference type="SAM" id="Phobius"/>
    </source>
</evidence>
<evidence type="ECO:0000313" key="3">
    <source>
        <dbReference type="Proteomes" id="UP000199073"/>
    </source>
</evidence>
<feature type="transmembrane region" description="Helical" evidence="1">
    <location>
        <begin position="37"/>
        <end position="60"/>
    </location>
</feature>
<dbReference type="Gene3D" id="1.20.1420.30">
    <property type="entry name" value="NCX, central ion-binding region"/>
    <property type="match status" value="1"/>
</dbReference>